<sequence length="55" mass="6056">MEPSVAVLSADGDIDRPNARILAEYPLTALVRCRQLILDLTRLEFICACRILGVA</sequence>
<reference evidence="2" key="1">
    <citation type="submission" date="2020-11" db="EMBL/GenBank/DDBJ databases">
        <title>Intraspecies plasmid and genomic variation of Mycobacterium kubicae revealed by the complete genome sequences of two clinical isolates.</title>
        <authorList>
            <person name="Hendrix J.R."/>
            <person name="Epperson L.E."/>
            <person name="Honda J.R."/>
            <person name="Strong M."/>
        </authorList>
    </citation>
    <scope>NUCLEOTIDE SEQUENCE</scope>
    <source>
        <strain evidence="2">JCM 13573</strain>
    </source>
</reference>
<evidence type="ECO:0000313" key="2">
    <source>
        <dbReference type="EMBL" id="QPI40215.1"/>
    </source>
</evidence>
<dbReference type="EMBL" id="CP065047">
    <property type="protein sequence ID" value="QPI40215.1"/>
    <property type="molecule type" value="Genomic_DNA"/>
</dbReference>
<feature type="domain" description="STAS" evidence="1">
    <location>
        <begin position="1"/>
        <end position="46"/>
    </location>
</feature>
<gene>
    <name evidence="2" type="ORF">I2456_12760</name>
</gene>
<dbReference type="Proteomes" id="UP000663583">
    <property type="component" value="Chromosome"/>
</dbReference>
<dbReference type="AlphaFoldDB" id="A0AAX1JIJ5"/>
<dbReference type="RefSeq" id="WP_163703835.1">
    <property type="nucleotide sequence ID" value="NZ_BLKU01000003.1"/>
</dbReference>
<name>A0AAX1JIJ5_9MYCO</name>
<proteinExistence type="predicted"/>
<accession>A0AAX1JIJ5</accession>
<evidence type="ECO:0000313" key="3">
    <source>
        <dbReference type="Proteomes" id="UP000663583"/>
    </source>
</evidence>
<evidence type="ECO:0000259" key="1">
    <source>
        <dbReference type="PROSITE" id="PS50801"/>
    </source>
</evidence>
<dbReference type="InterPro" id="IPR002645">
    <property type="entry name" value="STAS_dom"/>
</dbReference>
<protein>
    <recommendedName>
        <fullName evidence="1">STAS domain-containing protein</fullName>
    </recommendedName>
</protein>
<dbReference type="KEGG" id="mku:I2456_12760"/>
<organism evidence="2 3">
    <name type="scientific">Mycobacterium kubicae</name>
    <dbReference type="NCBI Taxonomy" id="120959"/>
    <lineage>
        <taxon>Bacteria</taxon>
        <taxon>Bacillati</taxon>
        <taxon>Actinomycetota</taxon>
        <taxon>Actinomycetes</taxon>
        <taxon>Mycobacteriales</taxon>
        <taxon>Mycobacteriaceae</taxon>
        <taxon>Mycobacterium</taxon>
        <taxon>Mycobacterium simiae complex</taxon>
    </lineage>
</organism>
<dbReference type="PROSITE" id="PS50801">
    <property type="entry name" value="STAS"/>
    <property type="match status" value="1"/>
</dbReference>